<dbReference type="SMART" id="SM00717">
    <property type="entry name" value="SANT"/>
    <property type="match status" value="1"/>
</dbReference>
<accession>W9HEM4</accession>
<evidence type="ECO:0000313" key="4">
    <source>
        <dbReference type="EMBL" id="EWY79454.1"/>
    </source>
</evidence>
<reference evidence="4 5" key="1">
    <citation type="submission" date="2011-06" db="EMBL/GenBank/DDBJ databases">
        <title>The Genome Sequence of Fusarium oxysporum FOSC 3-a.</title>
        <authorList>
            <consortium name="The Broad Institute Genome Sequencing Platform"/>
            <person name="Ma L.-J."/>
            <person name="Gale L.R."/>
            <person name="Schwartz D.C."/>
            <person name="Zhou S."/>
            <person name="Corby-Kistler H."/>
            <person name="Young S.K."/>
            <person name="Zeng Q."/>
            <person name="Gargeya S."/>
            <person name="Fitzgerald M."/>
            <person name="Haas B."/>
            <person name="Abouelleil A."/>
            <person name="Alvarado L."/>
            <person name="Arachchi H.M."/>
            <person name="Berlin A."/>
            <person name="Brown A."/>
            <person name="Chapman S.B."/>
            <person name="Chen Z."/>
            <person name="Dunbar C."/>
            <person name="Freedman E."/>
            <person name="Gearin G."/>
            <person name="Gellesch M."/>
            <person name="Goldberg J."/>
            <person name="Griggs A."/>
            <person name="Gujja S."/>
            <person name="Heiman D."/>
            <person name="Howarth C."/>
            <person name="Larson L."/>
            <person name="Lui A."/>
            <person name="MacDonald P.J.P."/>
            <person name="Mehta T."/>
            <person name="Montmayeur A."/>
            <person name="Murphy C."/>
            <person name="Neiman D."/>
            <person name="Pearson M."/>
            <person name="Priest M."/>
            <person name="Roberts A."/>
            <person name="Saif S."/>
            <person name="Shea T."/>
            <person name="Shenoy N."/>
            <person name="Sisk P."/>
            <person name="Stolte C."/>
            <person name="Sykes S."/>
            <person name="Wortman J."/>
            <person name="Nusbaum C."/>
            <person name="Birren B."/>
        </authorList>
    </citation>
    <scope>NUCLEOTIDE SEQUENCE [LARGE SCALE GENOMIC DNA]</scope>
    <source>
        <strain evidence="5">FOSC 3-a</strain>
    </source>
</reference>
<sequence length="1017" mass="114670">MTNPSPQPPNRVKKEESPDENCSKSYPVFPQGNYYLRDAEGENDWKYEERDGTTDKSEEADRKVESSETGSEVEDFEAKASRASSSNLGASSRQTSPAYPISEINRGHLSQSASSDSPLSDLGTISSMPESLTDDDFHQSPGSTDPAASGDSEGTCDLVDEDSYSVSSGNYTEDSGGNQNNVKGTDQNVPLRSVAGSSKLPTGSQFQTVFVKGKSAVTMRYDACPQCYQRKRIGSHVPDNCPDNLRPCSECQETHGKSDKYTDFELRCHRQKCHKPVVSLPQFTPWSLDEENKLRELENENRGHWEEINDQLPGRTSVACKKRFRRIKPKGYRVFNIKVDHETQENTLNGIYCGIFHCCYRIAKSLAISWEKAFSRSTYDWPTDVRKITNGDPCFTQNELTALLTYFLRLAVAGHPAAQEATVTVEGLIDEAMEMLKKEGSRGSPASMAATEALNMLLDLARWEMDIQALKRKSDDVVPFELTLKVQCGEESMLHDRLEICFQSESTFEECAFIHPPEVLRTLQIWTDTKLKERNARVRVEDRLTRDDILERADTLLDKAKKLSHDNQSSLERNQHEDAGSVDHSNDTFLEFIKAELSVFSYRQARDILILLRQASSSGTRQSKHQGNPLWWPEEPFDPWANKSKKELTDLLASLFFSITRETTAKVYFGDLAMLTKYALVALLMRDGNPKQFCALWAVHLVGDIPLVYWGHCTRQDQCLLKSAQHGATFLTDNENKGHYALGAKPHGNGDASDKDDRLTDELLKVFEKFLGIKRKTWKSLGTRASRYFKKGHSGKCGTGPSPAAWPKGIPWESKWHDDLNSEYLIAHLKHSFRVTHGLKDCRVLFARYTVACIREGNTPEVLKLISKVKTKPEEKEFVVNLESEVKNIAQEEEDRQTQALSGSGLEETELEILDESTQLSGRKRTISDAKDQGRAKRRRPLTLDRESSREHQEKKMALSLISGCMSVIFTEAGVTDPRIMNLMSKLQRGETFVEKTTTMIEILESLNKDFFGTAVE</sequence>
<dbReference type="EMBL" id="JH717866">
    <property type="protein sequence ID" value="EWY79454.1"/>
    <property type="molecule type" value="Genomic_DNA"/>
</dbReference>
<feature type="domain" description="HTH myb-type" evidence="3">
    <location>
        <begin position="285"/>
        <end position="332"/>
    </location>
</feature>
<dbReference type="InterPro" id="IPR009057">
    <property type="entry name" value="Homeodomain-like_sf"/>
</dbReference>
<feature type="compositionally biased region" description="Low complexity" evidence="1">
    <location>
        <begin position="81"/>
        <end position="92"/>
    </location>
</feature>
<feature type="region of interest" description="Disordered" evidence="1">
    <location>
        <begin position="563"/>
        <end position="583"/>
    </location>
</feature>
<feature type="compositionally biased region" description="Basic and acidic residues" evidence="1">
    <location>
        <begin position="926"/>
        <end position="935"/>
    </location>
</feature>
<feature type="region of interest" description="Disordered" evidence="1">
    <location>
        <begin position="1"/>
        <end position="198"/>
    </location>
</feature>
<dbReference type="InterPro" id="IPR017930">
    <property type="entry name" value="Myb_dom"/>
</dbReference>
<dbReference type="Proteomes" id="UP000030753">
    <property type="component" value="Unassembled WGS sequence"/>
</dbReference>
<dbReference type="OrthoDB" id="10282157at2759"/>
<evidence type="ECO:0000313" key="5">
    <source>
        <dbReference type="Proteomes" id="UP000030753"/>
    </source>
</evidence>
<evidence type="ECO:0000259" key="3">
    <source>
        <dbReference type="PROSITE" id="PS51294"/>
    </source>
</evidence>
<feature type="compositionally biased region" description="Polar residues" evidence="1">
    <location>
        <begin position="164"/>
        <end position="198"/>
    </location>
</feature>
<dbReference type="Pfam" id="PF00249">
    <property type="entry name" value="Myb_DNA-binding"/>
    <property type="match status" value="1"/>
</dbReference>
<dbReference type="InterPro" id="IPR001005">
    <property type="entry name" value="SANT/Myb"/>
</dbReference>
<evidence type="ECO:0000256" key="1">
    <source>
        <dbReference type="SAM" id="MobiDB-lite"/>
    </source>
</evidence>
<protein>
    <submittedName>
        <fullName evidence="4">Uncharacterized protein</fullName>
    </submittedName>
</protein>
<feature type="region of interest" description="Disordered" evidence="1">
    <location>
        <begin position="890"/>
        <end position="953"/>
    </location>
</feature>
<dbReference type="CDD" id="cd00167">
    <property type="entry name" value="SANT"/>
    <property type="match status" value="1"/>
</dbReference>
<feature type="compositionally biased region" description="Basic and acidic residues" evidence="1">
    <location>
        <begin position="942"/>
        <end position="953"/>
    </location>
</feature>
<gene>
    <name evidence="4" type="ORF">FOYG_17402</name>
</gene>
<feature type="compositionally biased region" description="Low complexity" evidence="1">
    <location>
        <begin position="109"/>
        <end position="122"/>
    </location>
</feature>
<dbReference type="AlphaFoldDB" id="W9HEM4"/>
<dbReference type="Gene3D" id="1.10.10.60">
    <property type="entry name" value="Homeodomain-like"/>
    <property type="match status" value="1"/>
</dbReference>
<dbReference type="HOGENOM" id="CLU_296661_0_0_1"/>
<dbReference type="PROSITE" id="PS51294">
    <property type="entry name" value="HTH_MYB"/>
    <property type="match status" value="1"/>
</dbReference>
<dbReference type="PROSITE" id="PS50090">
    <property type="entry name" value="MYB_LIKE"/>
    <property type="match status" value="1"/>
</dbReference>
<dbReference type="SUPFAM" id="SSF46689">
    <property type="entry name" value="Homeodomain-like"/>
    <property type="match status" value="1"/>
</dbReference>
<feature type="compositionally biased region" description="Basic and acidic residues" evidence="1">
    <location>
        <begin position="37"/>
        <end position="66"/>
    </location>
</feature>
<feature type="compositionally biased region" description="Basic and acidic residues" evidence="1">
    <location>
        <begin position="573"/>
        <end position="583"/>
    </location>
</feature>
<proteinExistence type="predicted"/>
<organism evidence="4 5">
    <name type="scientific">Fusarium oxysporum NRRL 32931</name>
    <dbReference type="NCBI Taxonomy" id="660029"/>
    <lineage>
        <taxon>Eukaryota</taxon>
        <taxon>Fungi</taxon>
        <taxon>Dikarya</taxon>
        <taxon>Ascomycota</taxon>
        <taxon>Pezizomycotina</taxon>
        <taxon>Sordariomycetes</taxon>
        <taxon>Hypocreomycetidae</taxon>
        <taxon>Hypocreales</taxon>
        <taxon>Nectriaceae</taxon>
        <taxon>Fusarium</taxon>
        <taxon>Fusarium oxysporum species complex</taxon>
    </lineage>
</organism>
<feature type="domain" description="Myb-like" evidence="2">
    <location>
        <begin position="285"/>
        <end position="328"/>
    </location>
</feature>
<evidence type="ECO:0000259" key="2">
    <source>
        <dbReference type="PROSITE" id="PS50090"/>
    </source>
</evidence>
<name>W9HEM4_FUSOX</name>